<gene>
    <name evidence="1" type="ORF">E2C01_067758</name>
</gene>
<sequence length="84" mass="9475">MDNEGIIRRESSFSFSQDVVSGYTKLSSDSCLDSFFVVEIQEGSVAYTHAFIETDTPAEYVGQMRHVRTSIGPILCEECKRRSE</sequence>
<reference evidence="1 2" key="1">
    <citation type="submission" date="2019-05" db="EMBL/GenBank/DDBJ databases">
        <title>Another draft genome of Portunus trituberculatus and its Hox gene families provides insights of decapod evolution.</title>
        <authorList>
            <person name="Jeong J.-H."/>
            <person name="Song I."/>
            <person name="Kim S."/>
            <person name="Choi T."/>
            <person name="Kim D."/>
            <person name="Ryu S."/>
            <person name="Kim W."/>
        </authorList>
    </citation>
    <scope>NUCLEOTIDE SEQUENCE [LARGE SCALE GENOMIC DNA]</scope>
    <source>
        <tissue evidence="1">Muscle</tissue>
    </source>
</reference>
<evidence type="ECO:0000313" key="2">
    <source>
        <dbReference type="Proteomes" id="UP000324222"/>
    </source>
</evidence>
<dbReference type="AlphaFoldDB" id="A0A5B7HUJ1"/>
<accession>A0A5B7HUJ1</accession>
<dbReference type="EMBL" id="VSRR010036777">
    <property type="protein sequence ID" value="MPC73429.1"/>
    <property type="molecule type" value="Genomic_DNA"/>
</dbReference>
<keyword evidence="2" id="KW-1185">Reference proteome</keyword>
<protein>
    <submittedName>
        <fullName evidence="1">Uncharacterized protein</fullName>
    </submittedName>
</protein>
<evidence type="ECO:0000313" key="1">
    <source>
        <dbReference type="EMBL" id="MPC73429.1"/>
    </source>
</evidence>
<organism evidence="1 2">
    <name type="scientific">Portunus trituberculatus</name>
    <name type="common">Swimming crab</name>
    <name type="synonym">Neptunus trituberculatus</name>
    <dbReference type="NCBI Taxonomy" id="210409"/>
    <lineage>
        <taxon>Eukaryota</taxon>
        <taxon>Metazoa</taxon>
        <taxon>Ecdysozoa</taxon>
        <taxon>Arthropoda</taxon>
        <taxon>Crustacea</taxon>
        <taxon>Multicrustacea</taxon>
        <taxon>Malacostraca</taxon>
        <taxon>Eumalacostraca</taxon>
        <taxon>Eucarida</taxon>
        <taxon>Decapoda</taxon>
        <taxon>Pleocyemata</taxon>
        <taxon>Brachyura</taxon>
        <taxon>Eubrachyura</taxon>
        <taxon>Portunoidea</taxon>
        <taxon>Portunidae</taxon>
        <taxon>Portuninae</taxon>
        <taxon>Portunus</taxon>
    </lineage>
</organism>
<dbReference type="Proteomes" id="UP000324222">
    <property type="component" value="Unassembled WGS sequence"/>
</dbReference>
<comment type="caution">
    <text evidence="1">The sequence shown here is derived from an EMBL/GenBank/DDBJ whole genome shotgun (WGS) entry which is preliminary data.</text>
</comment>
<name>A0A5B7HUJ1_PORTR</name>
<proteinExistence type="predicted"/>